<name>A0A2S6ICK4_9ACTN</name>
<sequence length="81" mass="8893">MARIRGATARTGVSDAVRFPTTRLHPANVEKMQRARSARNTSMAALMDDVLARLIFDDEGNLVGVRPDITDQQELPLQTAS</sequence>
<protein>
    <submittedName>
        <fullName evidence="1">Uncharacterized protein</fullName>
    </submittedName>
</protein>
<proteinExistence type="predicted"/>
<keyword evidence="2" id="KW-1185">Reference proteome</keyword>
<gene>
    <name evidence="1" type="ORF">CLV92_11933</name>
</gene>
<dbReference type="AlphaFoldDB" id="A0A2S6ICK4"/>
<dbReference type="EMBL" id="PTJD01000019">
    <property type="protein sequence ID" value="PPK91952.1"/>
    <property type="molecule type" value="Genomic_DNA"/>
</dbReference>
<evidence type="ECO:0000313" key="1">
    <source>
        <dbReference type="EMBL" id="PPK91952.1"/>
    </source>
</evidence>
<dbReference type="Proteomes" id="UP000239485">
    <property type="component" value="Unassembled WGS sequence"/>
</dbReference>
<organism evidence="1 2">
    <name type="scientific">Kineococcus xinjiangensis</name>
    <dbReference type="NCBI Taxonomy" id="512762"/>
    <lineage>
        <taxon>Bacteria</taxon>
        <taxon>Bacillati</taxon>
        <taxon>Actinomycetota</taxon>
        <taxon>Actinomycetes</taxon>
        <taxon>Kineosporiales</taxon>
        <taxon>Kineosporiaceae</taxon>
        <taxon>Kineococcus</taxon>
    </lineage>
</organism>
<reference evidence="1 2" key="1">
    <citation type="submission" date="2018-02" db="EMBL/GenBank/DDBJ databases">
        <title>Genomic Encyclopedia of Archaeal and Bacterial Type Strains, Phase II (KMG-II): from individual species to whole genera.</title>
        <authorList>
            <person name="Goeker M."/>
        </authorList>
    </citation>
    <scope>NUCLEOTIDE SEQUENCE [LARGE SCALE GENOMIC DNA]</scope>
    <source>
        <strain evidence="1 2">DSM 22857</strain>
    </source>
</reference>
<accession>A0A2S6ICK4</accession>
<evidence type="ECO:0000313" key="2">
    <source>
        <dbReference type="Proteomes" id="UP000239485"/>
    </source>
</evidence>
<comment type="caution">
    <text evidence="1">The sequence shown here is derived from an EMBL/GenBank/DDBJ whole genome shotgun (WGS) entry which is preliminary data.</text>
</comment>